<name>A0AA38II52_9CUCU</name>
<dbReference type="Proteomes" id="UP001168821">
    <property type="component" value="Unassembled WGS sequence"/>
</dbReference>
<dbReference type="EMBL" id="JALNTZ010000004">
    <property type="protein sequence ID" value="KAJ3654134.1"/>
    <property type="molecule type" value="Genomic_DNA"/>
</dbReference>
<protein>
    <recommendedName>
        <fullName evidence="1">Reverse transcriptase domain-containing protein</fullName>
    </recommendedName>
</protein>
<keyword evidence="3" id="KW-1185">Reference proteome</keyword>
<dbReference type="PANTHER" id="PTHR33332">
    <property type="entry name" value="REVERSE TRANSCRIPTASE DOMAIN-CONTAINING PROTEIN"/>
    <property type="match status" value="1"/>
</dbReference>
<reference evidence="2" key="1">
    <citation type="journal article" date="2023" name="G3 (Bethesda)">
        <title>Whole genome assemblies of Zophobas morio and Tenebrio molitor.</title>
        <authorList>
            <person name="Kaur S."/>
            <person name="Stinson S.A."/>
            <person name="diCenzo G.C."/>
        </authorList>
    </citation>
    <scope>NUCLEOTIDE SEQUENCE</scope>
    <source>
        <strain evidence="2">QUZm001</strain>
    </source>
</reference>
<dbReference type="PROSITE" id="PS50878">
    <property type="entry name" value="RT_POL"/>
    <property type="match status" value="1"/>
</dbReference>
<evidence type="ECO:0000313" key="2">
    <source>
        <dbReference type="EMBL" id="KAJ3654134.1"/>
    </source>
</evidence>
<organism evidence="2 3">
    <name type="scientific">Zophobas morio</name>
    <dbReference type="NCBI Taxonomy" id="2755281"/>
    <lineage>
        <taxon>Eukaryota</taxon>
        <taxon>Metazoa</taxon>
        <taxon>Ecdysozoa</taxon>
        <taxon>Arthropoda</taxon>
        <taxon>Hexapoda</taxon>
        <taxon>Insecta</taxon>
        <taxon>Pterygota</taxon>
        <taxon>Neoptera</taxon>
        <taxon>Endopterygota</taxon>
        <taxon>Coleoptera</taxon>
        <taxon>Polyphaga</taxon>
        <taxon>Cucujiformia</taxon>
        <taxon>Tenebrionidae</taxon>
        <taxon>Zophobas</taxon>
    </lineage>
</organism>
<dbReference type="InterPro" id="IPR000477">
    <property type="entry name" value="RT_dom"/>
</dbReference>
<evidence type="ECO:0000259" key="1">
    <source>
        <dbReference type="PROSITE" id="PS50878"/>
    </source>
</evidence>
<dbReference type="GO" id="GO:0071897">
    <property type="term" value="P:DNA biosynthetic process"/>
    <property type="evidence" value="ECO:0007669"/>
    <property type="project" value="UniProtKB-ARBA"/>
</dbReference>
<dbReference type="SUPFAM" id="SSF56672">
    <property type="entry name" value="DNA/RNA polymerases"/>
    <property type="match status" value="1"/>
</dbReference>
<gene>
    <name evidence="2" type="ORF">Zmor_013345</name>
</gene>
<proteinExistence type="predicted"/>
<dbReference type="AlphaFoldDB" id="A0AA38II52"/>
<sequence>MQSISTSLSSTPISLTPLTDDEILYALRRSKDSFTAGIDGIPSFILKDCAHAFVRPLLLLFNLIIKKSQFPDIWKQASLTPVFKKGDPKLVQNYRPIALLCNFSKILECIIHKRIYFQVKTLVSPEQHGFVEKRSTITNLAYFSQFVCEDRKSQVDVIYTDFQKAFDQIDHFILLNKLHHFGFTQSLLSLLESYLFNRVQFVKYRNFHSSNFSPTSGVPQGSNLGPILFLLFINDIVDEIHCEKLLYADDMKLFFEIKSVGDCLALQSDLNQLLEWYKENRLTLNISKCNVMSFTRKKEFYQHNYVLNAVPVNRVYLFRDLGILFDQKFYFVDHISDILAKSYKTYGFIYRNCKDFSDISVLLLLLLPYKIQTGVRHNGLVSHIQHSCESFGNTTEKKYLNFMSYLIDGAYPPRGFDHTVLLARFNLTTLHTRRVVSVLSFFV</sequence>
<dbReference type="Pfam" id="PF00078">
    <property type="entry name" value="RVT_1"/>
    <property type="match status" value="1"/>
</dbReference>
<comment type="caution">
    <text evidence="2">The sequence shown here is derived from an EMBL/GenBank/DDBJ whole genome shotgun (WGS) entry which is preliminary data.</text>
</comment>
<dbReference type="CDD" id="cd01650">
    <property type="entry name" value="RT_nLTR_like"/>
    <property type="match status" value="1"/>
</dbReference>
<dbReference type="InterPro" id="IPR043502">
    <property type="entry name" value="DNA/RNA_pol_sf"/>
</dbReference>
<accession>A0AA38II52</accession>
<feature type="domain" description="Reverse transcriptase" evidence="1">
    <location>
        <begin position="63"/>
        <end position="307"/>
    </location>
</feature>
<evidence type="ECO:0000313" key="3">
    <source>
        <dbReference type="Proteomes" id="UP001168821"/>
    </source>
</evidence>